<sequence length="120" mass="13646">MGGRAVTDSTQLDDGLTIDVIDIPESKFIIRLCLLRLANSFHGEDELEDIDRSLDDYLRNDRRKTLKTKDPKKKVGQMNELLMLVTLVLEKNDGVPYTNELFMELKALKVNSLIGDSKHV</sequence>
<gene>
    <name evidence="1" type="primary">GIMAP4_1</name>
    <name evidence="1" type="ORF">HAX54_004938</name>
</gene>
<proteinExistence type="predicted"/>
<keyword evidence="2" id="KW-1185">Reference proteome</keyword>
<evidence type="ECO:0000313" key="1">
    <source>
        <dbReference type="EMBL" id="MCE3216109.1"/>
    </source>
</evidence>
<organism evidence="1 2">
    <name type="scientific">Datura stramonium</name>
    <name type="common">Jimsonweed</name>
    <name type="synonym">Common thornapple</name>
    <dbReference type="NCBI Taxonomy" id="4076"/>
    <lineage>
        <taxon>Eukaryota</taxon>
        <taxon>Viridiplantae</taxon>
        <taxon>Streptophyta</taxon>
        <taxon>Embryophyta</taxon>
        <taxon>Tracheophyta</taxon>
        <taxon>Spermatophyta</taxon>
        <taxon>Magnoliopsida</taxon>
        <taxon>eudicotyledons</taxon>
        <taxon>Gunneridae</taxon>
        <taxon>Pentapetalae</taxon>
        <taxon>asterids</taxon>
        <taxon>lamiids</taxon>
        <taxon>Solanales</taxon>
        <taxon>Solanaceae</taxon>
        <taxon>Solanoideae</taxon>
        <taxon>Datureae</taxon>
        <taxon>Datura</taxon>
    </lineage>
</organism>
<feature type="non-terminal residue" evidence="1">
    <location>
        <position position="120"/>
    </location>
</feature>
<protein>
    <submittedName>
        <fullName evidence="1">GTPase IMAP member 4</fullName>
    </submittedName>
</protein>
<name>A0ABS8WT58_DATST</name>
<reference evidence="1 2" key="1">
    <citation type="journal article" date="2021" name="BMC Genomics">
        <title>Datura genome reveals duplications of psychoactive alkaloid biosynthetic genes and high mutation rate following tissue culture.</title>
        <authorList>
            <person name="Rajewski A."/>
            <person name="Carter-House D."/>
            <person name="Stajich J."/>
            <person name="Litt A."/>
        </authorList>
    </citation>
    <scope>NUCLEOTIDE SEQUENCE [LARGE SCALE GENOMIC DNA]</scope>
    <source>
        <strain evidence="1">AR-01</strain>
    </source>
</reference>
<dbReference type="EMBL" id="JACEIK010012330">
    <property type="protein sequence ID" value="MCE3216109.1"/>
    <property type="molecule type" value="Genomic_DNA"/>
</dbReference>
<dbReference type="Proteomes" id="UP000823775">
    <property type="component" value="Unassembled WGS sequence"/>
</dbReference>
<accession>A0ABS8WT58</accession>
<evidence type="ECO:0000313" key="2">
    <source>
        <dbReference type="Proteomes" id="UP000823775"/>
    </source>
</evidence>
<comment type="caution">
    <text evidence="1">The sequence shown here is derived from an EMBL/GenBank/DDBJ whole genome shotgun (WGS) entry which is preliminary data.</text>
</comment>